<reference evidence="2 3" key="1">
    <citation type="submission" date="2016-06" db="EMBL/GenBank/DDBJ databases">
        <title>Complete genome sequence of a saline-alkali tolerant type strain Dietzia timorensis ID05-A0528T.</title>
        <authorList>
            <person name="Wu X."/>
        </authorList>
    </citation>
    <scope>NUCLEOTIDE SEQUENCE [LARGE SCALE GENOMIC DNA]</scope>
    <source>
        <strain evidence="2 3">ID05-A0528</strain>
    </source>
</reference>
<dbReference type="RefSeq" id="WP_067474370.1">
    <property type="nucleotide sequence ID" value="NZ_CP015961.1"/>
</dbReference>
<dbReference type="AlphaFoldDB" id="A0A173LG27"/>
<evidence type="ECO:0000256" key="1">
    <source>
        <dbReference type="SAM" id="SignalP"/>
    </source>
</evidence>
<keyword evidence="1" id="KW-0732">Signal</keyword>
<evidence type="ECO:0000313" key="2">
    <source>
        <dbReference type="EMBL" id="ANI90833.1"/>
    </source>
</evidence>
<dbReference type="KEGG" id="dtm:BJL86_0021"/>
<evidence type="ECO:0008006" key="4">
    <source>
        <dbReference type="Google" id="ProtNLM"/>
    </source>
</evidence>
<feature type="signal peptide" evidence="1">
    <location>
        <begin position="1"/>
        <end position="29"/>
    </location>
</feature>
<accession>A0A173LG27</accession>
<keyword evidence="3" id="KW-1185">Reference proteome</keyword>
<dbReference type="EMBL" id="CP015961">
    <property type="protein sequence ID" value="ANI90833.1"/>
    <property type="molecule type" value="Genomic_DNA"/>
</dbReference>
<evidence type="ECO:0000313" key="3">
    <source>
        <dbReference type="Proteomes" id="UP000186104"/>
    </source>
</evidence>
<gene>
    <name evidence="2" type="ORF">BJL86_0021</name>
</gene>
<name>A0A173LG27_9ACTN</name>
<organism evidence="2 3">
    <name type="scientific">Dietzia timorensis</name>
    <dbReference type="NCBI Taxonomy" id="499555"/>
    <lineage>
        <taxon>Bacteria</taxon>
        <taxon>Bacillati</taxon>
        <taxon>Actinomycetota</taxon>
        <taxon>Actinomycetes</taxon>
        <taxon>Mycobacteriales</taxon>
        <taxon>Dietziaceae</taxon>
        <taxon>Dietzia</taxon>
    </lineage>
</organism>
<proteinExistence type="predicted"/>
<dbReference type="Proteomes" id="UP000186104">
    <property type="component" value="Chromosome"/>
</dbReference>
<feature type="chain" id="PRO_5008008652" description="Secreted protein" evidence="1">
    <location>
        <begin position="30"/>
        <end position="197"/>
    </location>
</feature>
<sequence>MLSRSTSRVAALLGAGALIVSFGTPLAGAQEQGSLDTESVTNGLGGSAASAGSGDLGSNIAGGTCVALDPTLPFLTNTLNLEVTDVSDEPGVAGFNAELLGGISSSADLRVEWTNVDTGDTGEVVYDGVGVNDLFPDIDSYQTAETGAGTIEWNVTGHHNSALISGGSPLASLGDVSPFVPGSTAAYSSCSGTAEIS</sequence>
<protein>
    <recommendedName>
        <fullName evidence="4">Secreted protein</fullName>
    </recommendedName>
</protein>